<dbReference type="OMA" id="QCAGCRE"/>
<comment type="caution">
    <text evidence="11">The sequence shown here is derived from an EMBL/GenBank/DDBJ whole genome shotgun (WGS) entry which is preliminary data.</text>
</comment>
<dbReference type="OrthoDB" id="6159439at2759"/>
<dbReference type="SUPFAM" id="SSF57716">
    <property type="entry name" value="Glucocorticoid receptor-like (DNA-binding domain)"/>
    <property type="match status" value="2"/>
</dbReference>
<dbReference type="GO" id="GO:0000977">
    <property type="term" value="F:RNA polymerase II transcription regulatory region sequence-specific DNA binding"/>
    <property type="evidence" value="ECO:0007669"/>
    <property type="project" value="TreeGrafter"/>
</dbReference>
<dbReference type="InterPro" id="IPR050453">
    <property type="entry name" value="LIM_Homeobox_TF"/>
</dbReference>
<reference evidence="11 12" key="1">
    <citation type="journal article" date="2018" name="Nat. Ecol. Evol.">
        <title>Shark genomes provide insights into elasmobranch evolution and the origin of vertebrates.</title>
        <authorList>
            <person name="Hara Y"/>
            <person name="Yamaguchi K"/>
            <person name="Onimaru K"/>
            <person name="Kadota M"/>
            <person name="Koyanagi M"/>
            <person name="Keeley SD"/>
            <person name="Tatsumi K"/>
            <person name="Tanaka K"/>
            <person name="Motone F"/>
            <person name="Kageyama Y"/>
            <person name="Nozu R"/>
            <person name="Adachi N"/>
            <person name="Nishimura O"/>
            <person name="Nakagawa R"/>
            <person name="Tanegashima C"/>
            <person name="Kiyatake I"/>
            <person name="Matsumoto R"/>
            <person name="Murakumo K"/>
            <person name="Nishida K"/>
            <person name="Terakita A"/>
            <person name="Kuratani S"/>
            <person name="Sato K"/>
            <person name="Hyodo S Kuraku.S."/>
        </authorList>
    </citation>
    <scope>NUCLEOTIDE SEQUENCE [LARGE SCALE GENOMIC DNA]</scope>
</reference>
<protein>
    <recommendedName>
        <fullName evidence="10">LIM zinc-binding domain-containing protein</fullName>
    </recommendedName>
</protein>
<dbReference type="EMBL" id="BEZZ01001846">
    <property type="protein sequence ID" value="GCC20574.1"/>
    <property type="molecule type" value="Genomic_DNA"/>
</dbReference>
<keyword evidence="12" id="KW-1185">Reference proteome</keyword>
<name>A0A401RQY5_CHIPU</name>
<dbReference type="STRING" id="137246.A0A401RQY5"/>
<dbReference type="GO" id="GO:0046872">
    <property type="term" value="F:metal ion binding"/>
    <property type="evidence" value="ECO:0007669"/>
    <property type="project" value="UniProtKB-KW"/>
</dbReference>
<dbReference type="FunFam" id="2.10.110.10:FF:000006">
    <property type="entry name" value="LIM homeobox transcription factor 1-beta"/>
    <property type="match status" value="1"/>
</dbReference>
<dbReference type="GO" id="GO:0005634">
    <property type="term" value="C:nucleus"/>
    <property type="evidence" value="ECO:0007669"/>
    <property type="project" value="UniProtKB-SubCell"/>
</dbReference>
<dbReference type="SMART" id="SM00132">
    <property type="entry name" value="LIM"/>
    <property type="match status" value="1"/>
</dbReference>
<dbReference type="PROSITE" id="PS50023">
    <property type="entry name" value="LIM_DOMAIN_2"/>
    <property type="match status" value="1"/>
</dbReference>
<evidence type="ECO:0000313" key="12">
    <source>
        <dbReference type="Proteomes" id="UP000287033"/>
    </source>
</evidence>
<proteinExistence type="predicted"/>
<evidence type="ECO:0000256" key="5">
    <source>
        <dbReference type="ARBA" id="ARBA00023038"/>
    </source>
</evidence>
<dbReference type="Gene3D" id="2.10.110.10">
    <property type="entry name" value="Cysteine Rich Protein"/>
    <property type="match status" value="1"/>
</dbReference>
<dbReference type="PROSITE" id="PS00478">
    <property type="entry name" value="LIM_DOMAIN_1"/>
    <property type="match status" value="1"/>
</dbReference>
<keyword evidence="8" id="KW-0539">Nucleus</keyword>
<evidence type="ECO:0000256" key="9">
    <source>
        <dbReference type="PROSITE-ProRule" id="PRU00125"/>
    </source>
</evidence>
<dbReference type="GO" id="GO:0030182">
    <property type="term" value="P:neuron differentiation"/>
    <property type="evidence" value="ECO:0007669"/>
    <property type="project" value="TreeGrafter"/>
</dbReference>
<evidence type="ECO:0000256" key="7">
    <source>
        <dbReference type="ARBA" id="ARBA00023155"/>
    </source>
</evidence>
<evidence type="ECO:0000256" key="8">
    <source>
        <dbReference type="ARBA" id="ARBA00023242"/>
    </source>
</evidence>
<evidence type="ECO:0000256" key="3">
    <source>
        <dbReference type="ARBA" id="ARBA00022737"/>
    </source>
</evidence>
<accession>A0A401RQY5</accession>
<dbReference type="Pfam" id="PF00412">
    <property type="entry name" value="LIM"/>
    <property type="match status" value="1"/>
</dbReference>
<evidence type="ECO:0000256" key="2">
    <source>
        <dbReference type="ARBA" id="ARBA00022723"/>
    </source>
</evidence>
<dbReference type="AlphaFoldDB" id="A0A401RQY5"/>
<evidence type="ECO:0000256" key="1">
    <source>
        <dbReference type="ARBA" id="ARBA00004123"/>
    </source>
</evidence>
<keyword evidence="4 9" id="KW-0862">Zinc</keyword>
<dbReference type="PANTHER" id="PTHR24208:SF88">
    <property type="entry name" value="LIM HOMEOBOX TRANSCRIPTION FACTOR 1-ALPHA"/>
    <property type="match status" value="1"/>
</dbReference>
<keyword evidence="7" id="KW-0371">Homeobox</keyword>
<evidence type="ECO:0000313" key="11">
    <source>
        <dbReference type="EMBL" id="GCC20574.1"/>
    </source>
</evidence>
<gene>
    <name evidence="11" type="ORF">chiPu_0019137</name>
</gene>
<dbReference type="GO" id="GO:0000981">
    <property type="term" value="F:DNA-binding transcription factor activity, RNA polymerase II-specific"/>
    <property type="evidence" value="ECO:0007669"/>
    <property type="project" value="TreeGrafter"/>
</dbReference>
<keyword evidence="5 9" id="KW-0440">LIM domain</keyword>
<dbReference type="Proteomes" id="UP000287033">
    <property type="component" value="Unassembled WGS sequence"/>
</dbReference>
<organism evidence="11 12">
    <name type="scientific">Chiloscyllium punctatum</name>
    <name type="common">Brownbanded bambooshark</name>
    <name type="synonym">Hemiscyllium punctatum</name>
    <dbReference type="NCBI Taxonomy" id="137246"/>
    <lineage>
        <taxon>Eukaryota</taxon>
        <taxon>Metazoa</taxon>
        <taxon>Chordata</taxon>
        <taxon>Craniata</taxon>
        <taxon>Vertebrata</taxon>
        <taxon>Chondrichthyes</taxon>
        <taxon>Elasmobranchii</taxon>
        <taxon>Galeomorphii</taxon>
        <taxon>Galeoidea</taxon>
        <taxon>Orectolobiformes</taxon>
        <taxon>Hemiscylliidae</taxon>
        <taxon>Chiloscyllium</taxon>
    </lineage>
</organism>
<feature type="domain" description="LIM zinc-binding" evidence="10">
    <location>
        <begin position="20"/>
        <end position="79"/>
    </location>
</feature>
<keyword evidence="3" id="KW-0677">Repeat</keyword>
<dbReference type="PANTHER" id="PTHR24208">
    <property type="entry name" value="LIM/HOMEOBOX PROTEIN LHX"/>
    <property type="match status" value="1"/>
</dbReference>
<comment type="subcellular location">
    <subcellularLocation>
        <location evidence="1">Nucleus</location>
    </subcellularLocation>
</comment>
<dbReference type="InterPro" id="IPR001781">
    <property type="entry name" value="Znf_LIM"/>
</dbReference>
<keyword evidence="2 9" id="KW-0479">Metal-binding</keyword>
<evidence type="ECO:0000256" key="4">
    <source>
        <dbReference type="ARBA" id="ARBA00022833"/>
    </source>
</evidence>
<sequence length="92" mass="10921">MDRHFNLIFFLKGPSGKERAVCEGCDRVIVDRFLLRVNDSFWHEQCVQCAGCREPLTTTCYYRDKKLYCKHDYEKLELLHSPQIGNVIQKEH</sequence>
<evidence type="ECO:0000259" key="10">
    <source>
        <dbReference type="PROSITE" id="PS50023"/>
    </source>
</evidence>
<evidence type="ECO:0000256" key="6">
    <source>
        <dbReference type="ARBA" id="ARBA00023125"/>
    </source>
</evidence>
<keyword evidence="6" id="KW-0238">DNA-binding</keyword>